<accession>A0A1J5SXI3</accession>
<dbReference type="Pfam" id="PF00534">
    <property type="entry name" value="Glycos_transf_1"/>
    <property type="match status" value="1"/>
</dbReference>
<evidence type="ECO:0000259" key="6">
    <source>
        <dbReference type="Pfam" id="PF00534"/>
    </source>
</evidence>
<organism evidence="8">
    <name type="scientific">mine drainage metagenome</name>
    <dbReference type="NCBI Taxonomy" id="410659"/>
    <lineage>
        <taxon>unclassified sequences</taxon>
        <taxon>metagenomes</taxon>
        <taxon>ecological metagenomes</taxon>
    </lineage>
</organism>
<dbReference type="EC" id="2.4.1.21" evidence="3"/>
<evidence type="ECO:0000256" key="1">
    <source>
        <dbReference type="ARBA" id="ARBA00001478"/>
    </source>
</evidence>
<comment type="catalytic activity">
    <reaction evidence="1">
        <text>[(1-&gt;4)-alpha-D-glucosyl](n) + ADP-alpha-D-glucose = [(1-&gt;4)-alpha-D-glucosyl](n+1) + ADP + H(+)</text>
        <dbReference type="Rhea" id="RHEA:18189"/>
        <dbReference type="Rhea" id="RHEA-COMP:9584"/>
        <dbReference type="Rhea" id="RHEA-COMP:9587"/>
        <dbReference type="ChEBI" id="CHEBI:15378"/>
        <dbReference type="ChEBI" id="CHEBI:15444"/>
        <dbReference type="ChEBI" id="CHEBI:57498"/>
        <dbReference type="ChEBI" id="CHEBI:456216"/>
        <dbReference type="EC" id="2.4.1.21"/>
    </reaction>
</comment>
<dbReference type="InterPro" id="IPR013534">
    <property type="entry name" value="Starch_synth_cat_dom"/>
</dbReference>
<gene>
    <name evidence="8" type="primary">glgA_6</name>
    <name evidence="8" type="ORF">GALL_56340</name>
</gene>
<sequence length="471" mass="54053">MEIIHVSAECYPVAKAGGLGDVVGALPKYQCKAGHIAKVVMPMYRTKFLANNEWDIDFQGNANLGDYFFNYTIIKERTNKLGFDLYLVDIFGLLDREKVYGYDDDAQRFMAFQIAVVNWMSTWEHKPDVVHCHDHHTGLIPFMMKNCFAFKNLNYVPTVFTIHNGQYQGAMDWSKSTYIPEYDTWKWGDLDWNNSINPLASAVKCAWKVTTVSQSYLNELRYNSNGLEDLFEYERGKCIGILNGIDNDVWNPETDSYLFENFKLSTVVSGKKKNKEELCRRFGLNADVPLIIFIGRLVGEKAAEILPDAISSVLFNMKDQVSFLILGSGDTHIEWQLSNMNNNYPNYYHAVIGYDETLSHNMYAGADFLLMPSRVEPCGLNQMYAMRYGTVPMVRSTGGLQDTVVDMGDWEGFGIRFNNATVSDVHYSVSRAVSVYQDKTHFNWMRKHMMQIDHSWESTVEQYLNIYSSLK</sequence>
<evidence type="ECO:0000256" key="5">
    <source>
        <dbReference type="ARBA" id="ARBA00022679"/>
    </source>
</evidence>
<dbReference type="GO" id="GO:0009011">
    <property type="term" value="F:alpha-1,4-glucan glucosyltransferase (ADP-glucose donor) activity"/>
    <property type="evidence" value="ECO:0007669"/>
    <property type="project" value="UniProtKB-EC"/>
</dbReference>
<dbReference type="NCBIfam" id="TIGR02095">
    <property type="entry name" value="glgA"/>
    <property type="match status" value="1"/>
</dbReference>
<evidence type="ECO:0000256" key="3">
    <source>
        <dbReference type="ARBA" id="ARBA00012588"/>
    </source>
</evidence>
<dbReference type="InterPro" id="IPR011835">
    <property type="entry name" value="GS/SS"/>
</dbReference>
<reference evidence="8" key="1">
    <citation type="submission" date="2016-10" db="EMBL/GenBank/DDBJ databases">
        <title>Sequence of Gallionella enrichment culture.</title>
        <authorList>
            <person name="Poehlein A."/>
            <person name="Muehling M."/>
            <person name="Daniel R."/>
        </authorList>
    </citation>
    <scope>NUCLEOTIDE SEQUENCE</scope>
</reference>
<protein>
    <recommendedName>
        <fullName evidence="3">starch synthase</fullName>
        <ecNumber evidence="3">2.4.1.21</ecNumber>
    </recommendedName>
</protein>
<proteinExistence type="inferred from homology"/>
<dbReference type="GO" id="GO:0004373">
    <property type="term" value="F:alpha-1,4-glucan glucosyltransferase (UDP-glucose donor) activity"/>
    <property type="evidence" value="ECO:0007669"/>
    <property type="project" value="InterPro"/>
</dbReference>
<dbReference type="PANTHER" id="PTHR45825:SF11">
    <property type="entry name" value="ALPHA AMYLASE DOMAIN-CONTAINING PROTEIN"/>
    <property type="match status" value="1"/>
</dbReference>
<comment type="similarity">
    <text evidence="2">Belongs to the glycosyltransferase 1 family. Bacterial/plant glycogen synthase subfamily.</text>
</comment>
<feature type="domain" description="Glycosyl transferase family 1" evidence="6">
    <location>
        <begin position="275"/>
        <end position="419"/>
    </location>
</feature>
<dbReference type="InterPro" id="IPR001296">
    <property type="entry name" value="Glyco_trans_1"/>
</dbReference>
<evidence type="ECO:0000256" key="2">
    <source>
        <dbReference type="ARBA" id="ARBA00010281"/>
    </source>
</evidence>
<dbReference type="CDD" id="cd03791">
    <property type="entry name" value="GT5_Glycogen_synthase_DULL1-like"/>
    <property type="match status" value="1"/>
</dbReference>
<keyword evidence="5 8" id="KW-0808">Transferase</keyword>
<dbReference type="HAMAP" id="MF_00484">
    <property type="entry name" value="Glycogen_synth"/>
    <property type="match status" value="1"/>
</dbReference>
<name>A0A1J5SXI3_9ZZZZ</name>
<dbReference type="SUPFAM" id="SSF53756">
    <property type="entry name" value="UDP-Glycosyltransferase/glycogen phosphorylase"/>
    <property type="match status" value="1"/>
</dbReference>
<evidence type="ECO:0000313" key="8">
    <source>
        <dbReference type="EMBL" id="OIR13249.1"/>
    </source>
</evidence>
<dbReference type="PANTHER" id="PTHR45825">
    <property type="entry name" value="GRANULE-BOUND STARCH SYNTHASE 1, CHLOROPLASTIC/AMYLOPLASTIC"/>
    <property type="match status" value="1"/>
</dbReference>
<evidence type="ECO:0000259" key="7">
    <source>
        <dbReference type="Pfam" id="PF08323"/>
    </source>
</evidence>
<evidence type="ECO:0000256" key="4">
    <source>
        <dbReference type="ARBA" id="ARBA00022676"/>
    </source>
</evidence>
<dbReference type="AlphaFoldDB" id="A0A1J5SXI3"/>
<dbReference type="Gene3D" id="3.40.50.2000">
    <property type="entry name" value="Glycogen Phosphorylase B"/>
    <property type="match status" value="2"/>
</dbReference>
<keyword evidence="4 8" id="KW-0328">Glycosyltransferase</keyword>
<dbReference type="EMBL" id="MLJW01000015">
    <property type="protein sequence ID" value="OIR13249.1"/>
    <property type="molecule type" value="Genomic_DNA"/>
</dbReference>
<feature type="domain" description="Starch synthase catalytic" evidence="7">
    <location>
        <begin position="3"/>
        <end position="231"/>
    </location>
</feature>
<comment type="caution">
    <text evidence="8">The sequence shown here is derived from an EMBL/GenBank/DDBJ whole genome shotgun (WGS) entry which is preliminary data.</text>
</comment>
<dbReference type="Pfam" id="PF08323">
    <property type="entry name" value="Glyco_transf_5"/>
    <property type="match status" value="1"/>
</dbReference>